<organism evidence="2 3">
    <name type="scientific">Neobacillus notoginsengisoli</name>
    <dbReference type="NCBI Taxonomy" id="1578198"/>
    <lineage>
        <taxon>Bacteria</taxon>
        <taxon>Bacillati</taxon>
        <taxon>Bacillota</taxon>
        <taxon>Bacilli</taxon>
        <taxon>Bacillales</taxon>
        <taxon>Bacillaceae</taxon>
        <taxon>Neobacillus</taxon>
    </lineage>
</organism>
<keyword evidence="3" id="KW-1185">Reference proteome</keyword>
<protein>
    <submittedName>
        <fullName evidence="2">Uncharacterized protein</fullName>
    </submittedName>
</protein>
<dbReference type="EMBL" id="QWEG01000004">
    <property type="protein sequence ID" value="RHW41556.1"/>
    <property type="molecule type" value="Genomic_DNA"/>
</dbReference>
<proteinExistence type="predicted"/>
<evidence type="ECO:0000313" key="3">
    <source>
        <dbReference type="Proteomes" id="UP000284416"/>
    </source>
</evidence>
<name>A0A417YW41_9BACI</name>
<reference evidence="2 3" key="1">
    <citation type="journal article" date="2017" name="Int. J. Syst. Evol. Microbiol.">
        <title>Bacillus notoginsengisoli sp. nov., a novel bacterium isolated from the rhizosphere of Panax notoginseng.</title>
        <authorList>
            <person name="Zhang M.Y."/>
            <person name="Cheng J."/>
            <person name="Cai Y."/>
            <person name="Zhang T.Y."/>
            <person name="Wu Y.Y."/>
            <person name="Manikprabhu D."/>
            <person name="Li W.J."/>
            <person name="Zhang Y.X."/>
        </authorList>
    </citation>
    <scope>NUCLEOTIDE SEQUENCE [LARGE SCALE GENOMIC DNA]</scope>
    <source>
        <strain evidence="2 3">JCM 30743</strain>
    </source>
</reference>
<dbReference type="Proteomes" id="UP000284416">
    <property type="component" value="Unassembled WGS sequence"/>
</dbReference>
<evidence type="ECO:0000313" key="2">
    <source>
        <dbReference type="EMBL" id="RHW41556.1"/>
    </source>
</evidence>
<dbReference type="OrthoDB" id="2942240at2"/>
<evidence type="ECO:0000256" key="1">
    <source>
        <dbReference type="SAM" id="Phobius"/>
    </source>
</evidence>
<dbReference type="RefSeq" id="WP_118920140.1">
    <property type="nucleotide sequence ID" value="NZ_QWEG01000004.1"/>
</dbReference>
<accession>A0A417YW41</accession>
<gene>
    <name evidence="2" type="ORF">D1B31_07490</name>
</gene>
<dbReference type="AlphaFoldDB" id="A0A417YW41"/>
<keyword evidence="1" id="KW-0472">Membrane</keyword>
<keyword evidence="1" id="KW-0812">Transmembrane</keyword>
<comment type="caution">
    <text evidence="2">The sequence shown here is derived from an EMBL/GenBank/DDBJ whole genome shotgun (WGS) entry which is preliminary data.</text>
</comment>
<sequence>MTVVHVINYTIPIAFMIFFGFWLDRMCKPAAADVDETVGTDMESMTTDTNAPILADENKTGQ</sequence>
<keyword evidence="1" id="KW-1133">Transmembrane helix</keyword>
<feature type="transmembrane region" description="Helical" evidence="1">
    <location>
        <begin position="6"/>
        <end position="23"/>
    </location>
</feature>